<dbReference type="SUPFAM" id="SSF53335">
    <property type="entry name" value="S-adenosyl-L-methionine-dependent methyltransferases"/>
    <property type="match status" value="1"/>
</dbReference>
<dbReference type="OrthoDB" id="5464618at2"/>
<dbReference type="AlphaFoldDB" id="A0A4R0Q010"/>
<dbReference type="InterPro" id="IPR029063">
    <property type="entry name" value="SAM-dependent_MTases_sf"/>
</dbReference>
<organism evidence="1 2">
    <name type="scientific">Pedobacter psychrodurus</name>
    <dbReference type="NCBI Taxonomy" id="2530456"/>
    <lineage>
        <taxon>Bacteria</taxon>
        <taxon>Pseudomonadati</taxon>
        <taxon>Bacteroidota</taxon>
        <taxon>Sphingobacteriia</taxon>
        <taxon>Sphingobacteriales</taxon>
        <taxon>Sphingobacteriaceae</taxon>
        <taxon>Pedobacter</taxon>
    </lineage>
</organism>
<dbReference type="Gene3D" id="3.40.50.150">
    <property type="entry name" value="Vaccinia Virus protein VP39"/>
    <property type="match status" value="1"/>
</dbReference>
<dbReference type="Proteomes" id="UP000293925">
    <property type="component" value="Unassembled WGS sequence"/>
</dbReference>
<evidence type="ECO:0000313" key="1">
    <source>
        <dbReference type="EMBL" id="TCD28962.1"/>
    </source>
</evidence>
<accession>A0A4R0Q010</accession>
<comment type="caution">
    <text evidence="1">The sequence shown here is derived from an EMBL/GenBank/DDBJ whole genome shotgun (WGS) entry which is preliminary data.</text>
</comment>
<evidence type="ECO:0000313" key="2">
    <source>
        <dbReference type="Proteomes" id="UP000293925"/>
    </source>
</evidence>
<keyword evidence="2" id="KW-1185">Reference proteome</keyword>
<sequence>MFGIKKVLKRFKKVRALPRLTQCKNLNDVAFYLVNKYKIDSFSFLEIGVFKGDNAIALISWLKTYFDLNINYVGFDLFDEITYLEEHYPEDYKAYNLSDFPYWEFESGGHTFAKVNEKISQVIPQQTYELVKGDTTITLPAYIKTNSKKIDLIYVDGCHDYIVVKEDWKNCETLFAANPKLIVAFDDFSYPGVKTVYETIISSGQYNVHVLNENQFIVYIKRKN</sequence>
<protein>
    <recommendedName>
        <fullName evidence="3">Methyltransferase family protein</fullName>
    </recommendedName>
</protein>
<proteinExistence type="predicted"/>
<dbReference type="RefSeq" id="WP_131526852.1">
    <property type="nucleotide sequence ID" value="NZ_SJSO01000002.1"/>
</dbReference>
<dbReference type="Pfam" id="PF13578">
    <property type="entry name" value="Methyltransf_24"/>
    <property type="match status" value="1"/>
</dbReference>
<name>A0A4R0Q010_9SPHI</name>
<gene>
    <name evidence="1" type="ORF">EZ456_02030</name>
</gene>
<reference evidence="1 2" key="1">
    <citation type="submission" date="2019-02" db="EMBL/GenBank/DDBJ databases">
        <title>Pedobacter sp. RP-3-21 sp. nov., isolated from Arctic soil.</title>
        <authorList>
            <person name="Dahal R.H."/>
        </authorList>
    </citation>
    <scope>NUCLEOTIDE SEQUENCE [LARGE SCALE GENOMIC DNA]</scope>
    <source>
        <strain evidence="1 2">RP-3-21</strain>
    </source>
</reference>
<evidence type="ECO:0008006" key="3">
    <source>
        <dbReference type="Google" id="ProtNLM"/>
    </source>
</evidence>
<dbReference type="EMBL" id="SJSO01000002">
    <property type="protein sequence ID" value="TCD28962.1"/>
    <property type="molecule type" value="Genomic_DNA"/>
</dbReference>